<reference evidence="1" key="2">
    <citation type="journal article" date="2020" name="Nat. Commun.">
        <title>Large-scale genome sequencing of mycorrhizal fungi provides insights into the early evolution of symbiotic traits.</title>
        <authorList>
            <person name="Miyauchi S."/>
            <person name="Kiss E."/>
            <person name="Kuo A."/>
            <person name="Drula E."/>
            <person name="Kohler A."/>
            <person name="Sanchez-Garcia M."/>
            <person name="Morin E."/>
            <person name="Andreopoulos B."/>
            <person name="Barry K.W."/>
            <person name="Bonito G."/>
            <person name="Buee M."/>
            <person name="Carver A."/>
            <person name="Chen C."/>
            <person name="Cichocki N."/>
            <person name="Clum A."/>
            <person name="Culley D."/>
            <person name="Crous P.W."/>
            <person name="Fauchery L."/>
            <person name="Girlanda M."/>
            <person name="Hayes R.D."/>
            <person name="Keri Z."/>
            <person name="LaButti K."/>
            <person name="Lipzen A."/>
            <person name="Lombard V."/>
            <person name="Magnuson J."/>
            <person name="Maillard F."/>
            <person name="Murat C."/>
            <person name="Nolan M."/>
            <person name="Ohm R.A."/>
            <person name="Pangilinan J."/>
            <person name="Pereira M.F."/>
            <person name="Perotto S."/>
            <person name="Peter M."/>
            <person name="Pfister S."/>
            <person name="Riley R."/>
            <person name="Sitrit Y."/>
            <person name="Stielow J.B."/>
            <person name="Szollosi G."/>
            <person name="Zifcakova L."/>
            <person name="Stursova M."/>
            <person name="Spatafora J.W."/>
            <person name="Tedersoo L."/>
            <person name="Vaario L.M."/>
            <person name="Yamada A."/>
            <person name="Yan M."/>
            <person name="Wang P."/>
            <person name="Xu J."/>
            <person name="Bruns T."/>
            <person name="Baldrian P."/>
            <person name="Vilgalys R."/>
            <person name="Dunand C."/>
            <person name="Henrissat B."/>
            <person name="Grigoriev I.V."/>
            <person name="Hibbett D."/>
            <person name="Nagy L.G."/>
            <person name="Martin F.M."/>
        </authorList>
    </citation>
    <scope>NUCLEOTIDE SEQUENCE</scope>
    <source>
        <strain evidence="1">P2</strain>
    </source>
</reference>
<accession>A0ACB6ZQM8</accession>
<dbReference type="EMBL" id="MU117971">
    <property type="protein sequence ID" value="KAF9651981.1"/>
    <property type="molecule type" value="Genomic_DNA"/>
</dbReference>
<evidence type="ECO:0000313" key="1">
    <source>
        <dbReference type="EMBL" id="KAF9651981.1"/>
    </source>
</evidence>
<comment type="caution">
    <text evidence="1">The sequence shown here is derived from an EMBL/GenBank/DDBJ whole genome shotgun (WGS) entry which is preliminary data.</text>
</comment>
<gene>
    <name evidence="1" type="ORF">BDM02DRAFT_3183979</name>
</gene>
<protein>
    <submittedName>
        <fullName evidence="1">Uncharacterized protein</fullName>
    </submittedName>
</protein>
<sequence length="866" mass="96831">MCINCVIRQEQEEDEKRQALKKKGDQGLPVDPETTQEDFPNDEWKTVVEPQPERDPSARDDFHQAYTKKLQAADKDVEDYSRTLDSFSYPALLSSAIILLLIDCETEPCLTRFYGISTAVAVISLSLFTKQYLKHHSSQQHRSLFNTKRRGSSKGFTWLTEGGVPLVALAVLSPFLLSQILSKTGQSFQATLSVVTAAFLVLGFMLVWGPALLHTLITKAFRLRASSRIPRHSPPTPPPLFKQEVASFSSAPGGEETLDSTASLTVMPLLNPVGVDHQGNLTDARRLAWVLERSSDPQTISAILRFILEILWTPDHLQDADSSNSTLVRSYELLSEVFDSDYATQPALLRGTRGQALAAAKAFVHIFIQGNYAPDELVISTLRDRHVPLGSSPSLKDDADLRSVVGIVDNLLGVRKPIQWSELQLTSSHRLWLSHILLYRAWYATKHGLQVPDDVIGFVKHSLSSDPRPRLAVVTDCVLVVGLIVGYPLHEADLLVWEKTQELPTVLQKVLDKLKVTFGPTSTRADIEVGLQGLELFSPLCLHPVVDGCHGLFNVVMESGHLTGETKWKAARLALYGAYKWDLYMPWLHDAKNVVAFFEHILEFPSAEEEQDMALESAYRALAYASKREMLDQYDMTKRLVVDGTVATFSQQKPFQLWKAILFFLDVVEGQWFNSGAEIMNEEKRRELIQKLVDNLEHIEPTIDVLCAILSILFGMANSPMWRPLLPIKLWSAMGGFPALPETTPSFVRCRNNPDVIDGLRAYEEKSVVKFWMGILWRDWVDLRPEVQARLVEVTGEVVGPGAEDQALISAAIVGTHQELSQDMAKFQPWSIEEEALACRARLEKLEQGRLKLEGVLVGVSGKGLP</sequence>
<keyword evidence="2" id="KW-1185">Reference proteome</keyword>
<proteinExistence type="predicted"/>
<evidence type="ECO:0000313" key="2">
    <source>
        <dbReference type="Proteomes" id="UP000886501"/>
    </source>
</evidence>
<name>A0ACB6ZQM8_THEGA</name>
<dbReference type="Proteomes" id="UP000886501">
    <property type="component" value="Unassembled WGS sequence"/>
</dbReference>
<reference evidence="1" key="1">
    <citation type="submission" date="2019-10" db="EMBL/GenBank/DDBJ databases">
        <authorList>
            <consortium name="DOE Joint Genome Institute"/>
            <person name="Kuo A."/>
            <person name="Miyauchi S."/>
            <person name="Kiss E."/>
            <person name="Drula E."/>
            <person name="Kohler A."/>
            <person name="Sanchez-Garcia M."/>
            <person name="Andreopoulos B."/>
            <person name="Barry K.W."/>
            <person name="Bonito G."/>
            <person name="Buee M."/>
            <person name="Carver A."/>
            <person name="Chen C."/>
            <person name="Cichocki N."/>
            <person name="Clum A."/>
            <person name="Culley D."/>
            <person name="Crous P.W."/>
            <person name="Fauchery L."/>
            <person name="Girlanda M."/>
            <person name="Hayes R."/>
            <person name="Keri Z."/>
            <person name="Labutti K."/>
            <person name="Lipzen A."/>
            <person name="Lombard V."/>
            <person name="Magnuson J."/>
            <person name="Maillard F."/>
            <person name="Morin E."/>
            <person name="Murat C."/>
            <person name="Nolan M."/>
            <person name="Ohm R."/>
            <person name="Pangilinan J."/>
            <person name="Pereira M."/>
            <person name="Perotto S."/>
            <person name="Peter M."/>
            <person name="Riley R."/>
            <person name="Sitrit Y."/>
            <person name="Stielow B."/>
            <person name="Szollosi G."/>
            <person name="Zifcakova L."/>
            <person name="Stursova M."/>
            <person name="Spatafora J.W."/>
            <person name="Tedersoo L."/>
            <person name="Vaario L.-M."/>
            <person name="Yamada A."/>
            <person name="Yan M."/>
            <person name="Wang P."/>
            <person name="Xu J."/>
            <person name="Bruns T."/>
            <person name="Baldrian P."/>
            <person name="Vilgalys R."/>
            <person name="Henrissat B."/>
            <person name="Grigoriev I.V."/>
            <person name="Hibbett D."/>
            <person name="Nagy L.G."/>
            <person name="Martin F.M."/>
        </authorList>
    </citation>
    <scope>NUCLEOTIDE SEQUENCE</scope>
    <source>
        <strain evidence="1">P2</strain>
    </source>
</reference>
<organism evidence="1 2">
    <name type="scientific">Thelephora ganbajun</name>
    <name type="common">Ganba fungus</name>
    <dbReference type="NCBI Taxonomy" id="370292"/>
    <lineage>
        <taxon>Eukaryota</taxon>
        <taxon>Fungi</taxon>
        <taxon>Dikarya</taxon>
        <taxon>Basidiomycota</taxon>
        <taxon>Agaricomycotina</taxon>
        <taxon>Agaricomycetes</taxon>
        <taxon>Thelephorales</taxon>
        <taxon>Thelephoraceae</taxon>
        <taxon>Thelephora</taxon>
    </lineage>
</organism>